<reference evidence="1" key="1">
    <citation type="submission" date="2020-05" db="EMBL/GenBank/DDBJ databases">
        <title>Large-scale comparative analyses of tick genomes elucidate their genetic diversity and vector capacities.</title>
        <authorList>
            <person name="Jia N."/>
            <person name="Wang J."/>
            <person name="Shi W."/>
            <person name="Du L."/>
            <person name="Sun Y."/>
            <person name="Zhan W."/>
            <person name="Jiang J."/>
            <person name="Wang Q."/>
            <person name="Zhang B."/>
            <person name="Ji P."/>
            <person name="Sakyi L.B."/>
            <person name="Cui X."/>
            <person name="Yuan T."/>
            <person name="Jiang B."/>
            <person name="Yang W."/>
            <person name="Lam T.T.-Y."/>
            <person name="Chang Q."/>
            <person name="Ding S."/>
            <person name="Wang X."/>
            <person name="Zhu J."/>
            <person name="Ruan X."/>
            <person name="Zhao L."/>
            <person name="Wei J."/>
            <person name="Que T."/>
            <person name="Du C."/>
            <person name="Cheng J."/>
            <person name="Dai P."/>
            <person name="Han X."/>
            <person name="Huang E."/>
            <person name="Gao Y."/>
            <person name="Liu J."/>
            <person name="Shao H."/>
            <person name="Ye R."/>
            <person name="Li L."/>
            <person name="Wei W."/>
            <person name="Wang X."/>
            <person name="Wang C."/>
            <person name="Yang T."/>
            <person name="Huo Q."/>
            <person name="Li W."/>
            <person name="Guo W."/>
            <person name="Chen H."/>
            <person name="Zhou L."/>
            <person name="Ni X."/>
            <person name="Tian J."/>
            <person name="Zhou Y."/>
            <person name="Sheng Y."/>
            <person name="Liu T."/>
            <person name="Pan Y."/>
            <person name="Xia L."/>
            <person name="Li J."/>
            <person name="Zhao F."/>
            <person name="Cao W."/>
        </authorList>
    </citation>
    <scope>NUCLEOTIDE SEQUENCE</scope>
    <source>
        <strain evidence="1">Hyas-2018</strain>
    </source>
</reference>
<organism evidence="1 2">
    <name type="scientific">Hyalomma asiaticum</name>
    <name type="common">Tick</name>
    <dbReference type="NCBI Taxonomy" id="266040"/>
    <lineage>
        <taxon>Eukaryota</taxon>
        <taxon>Metazoa</taxon>
        <taxon>Ecdysozoa</taxon>
        <taxon>Arthropoda</taxon>
        <taxon>Chelicerata</taxon>
        <taxon>Arachnida</taxon>
        <taxon>Acari</taxon>
        <taxon>Parasitiformes</taxon>
        <taxon>Ixodida</taxon>
        <taxon>Ixodoidea</taxon>
        <taxon>Ixodidae</taxon>
        <taxon>Hyalomminae</taxon>
        <taxon>Hyalomma</taxon>
    </lineage>
</organism>
<sequence>MAWASRGHDESFDSQPEAVTAATSEGINGDLDVDEVGLDNLNGGFSCNLCIYAGRSDTDLAKHKRDFHGIPIQNSFKCSYCRVAFPYRDRLLVHLQKHTGSGSFDCYVCARKFASEQNLLRHVKTVHGTVEYFCCHLCPRKFTRKDNLLAHTRKHRTRVVRS</sequence>
<dbReference type="Proteomes" id="UP000821845">
    <property type="component" value="Chromosome 9"/>
</dbReference>
<protein>
    <submittedName>
        <fullName evidence="1">Uncharacterized protein</fullName>
    </submittedName>
</protein>
<dbReference type="EMBL" id="CM023489">
    <property type="protein sequence ID" value="KAH6923268.1"/>
    <property type="molecule type" value="Genomic_DNA"/>
</dbReference>
<name>A0ACB7RPH3_HYAAI</name>
<keyword evidence="2" id="KW-1185">Reference proteome</keyword>
<evidence type="ECO:0000313" key="2">
    <source>
        <dbReference type="Proteomes" id="UP000821845"/>
    </source>
</evidence>
<gene>
    <name evidence="1" type="ORF">HPB50_026082</name>
</gene>
<evidence type="ECO:0000313" key="1">
    <source>
        <dbReference type="EMBL" id="KAH6923268.1"/>
    </source>
</evidence>
<proteinExistence type="predicted"/>
<accession>A0ACB7RPH3</accession>
<comment type="caution">
    <text evidence="1">The sequence shown here is derived from an EMBL/GenBank/DDBJ whole genome shotgun (WGS) entry which is preliminary data.</text>
</comment>